<feature type="domain" description="NPH3" evidence="5">
    <location>
        <begin position="233"/>
        <end position="523"/>
    </location>
</feature>
<evidence type="ECO:0000256" key="3">
    <source>
        <dbReference type="SAM" id="MobiDB-lite"/>
    </source>
</evidence>
<dbReference type="AlphaFoldDB" id="A0A2K1L8H6"/>
<reference evidence="6 8" key="1">
    <citation type="journal article" date="2008" name="Science">
        <title>The Physcomitrella genome reveals evolutionary insights into the conquest of land by plants.</title>
        <authorList>
            <person name="Rensing S."/>
            <person name="Lang D."/>
            <person name="Zimmer A."/>
            <person name="Terry A."/>
            <person name="Salamov A."/>
            <person name="Shapiro H."/>
            <person name="Nishiyama T."/>
            <person name="Perroud P.-F."/>
            <person name="Lindquist E."/>
            <person name="Kamisugi Y."/>
            <person name="Tanahashi T."/>
            <person name="Sakakibara K."/>
            <person name="Fujita T."/>
            <person name="Oishi K."/>
            <person name="Shin-I T."/>
            <person name="Kuroki Y."/>
            <person name="Toyoda A."/>
            <person name="Suzuki Y."/>
            <person name="Hashimoto A."/>
            <person name="Yamaguchi K."/>
            <person name="Sugano A."/>
            <person name="Kohara Y."/>
            <person name="Fujiyama A."/>
            <person name="Anterola A."/>
            <person name="Aoki S."/>
            <person name="Ashton N."/>
            <person name="Barbazuk W.B."/>
            <person name="Barker E."/>
            <person name="Bennetzen J."/>
            <person name="Bezanilla M."/>
            <person name="Blankenship R."/>
            <person name="Cho S.H."/>
            <person name="Dutcher S."/>
            <person name="Estelle M."/>
            <person name="Fawcett J.A."/>
            <person name="Gundlach H."/>
            <person name="Hanada K."/>
            <person name="Heyl A."/>
            <person name="Hicks K.A."/>
            <person name="Hugh J."/>
            <person name="Lohr M."/>
            <person name="Mayer K."/>
            <person name="Melkozernov A."/>
            <person name="Murata T."/>
            <person name="Nelson D."/>
            <person name="Pils B."/>
            <person name="Prigge M."/>
            <person name="Reiss B."/>
            <person name="Renner T."/>
            <person name="Rombauts S."/>
            <person name="Rushton P."/>
            <person name="Sanderfoot A."/>
            <person name="Schween G."/>
            <person name="Shiu S.-H."/>
            <person name="Stueber K."/>
            <person name="Theodoulou F.L."/>
            <person name="Tu H."/>
            <person name="Van de Peer Y."/>
            <person name="Verrier P.J."/>
            <person name="Waters E."/>
            <person name="Wood A."/>
            <person name="Yang L."/>
            <person name="Cove D."/>
            <person name="Cuming A."/>
            <person name="Hasebe M."/>
            <person name="Lucas S."/>
            <person name="Mishler D.B."/>
            <person name="Reski R."/>
            <person name="Grigoriev I."/>
            <person name="Quatrano R.S."/>
            <person name="Boore J.L."/>
        </authorList>
    </citation>
    <scope>NUCLEOTIDE SEQUENCE [LARGE SCALE GENOMIC DNA]</scope>
    <source>
        <strain evidence="7 8">cv. Gransden 2004</strain>
    </source>
</reference>
<feature type="compositionally biased region" description="Basic and acidic residues" evidence="3">
    <location>
        <begin position="594"/>
        <end position="603"/>
    </location>
</feature>
<reference evidence="7" key="3">
    <citation type="submission" date="2020-12" db="UniProtKB">
        <authorList>
            <consortium name="EnsemblPlants"/>
        </authorList>
    </citation>
    <scope>IDENTIFICATION</scope>
</reference>
<dbReference type="GO" id="GO:0016567">
    <property type="term" value="P:protein ubiquitination"/>
    <property type="evidence" value="ECO:0007669"/>
    <property type="project" value="UniProtKB-UniPathway"/>
</dbReference>
<dbReference type="PROSITE" id="PS51649">
    <property type="entry name" value="NPH3"/>
    <property type="match status" value="1"/>
</dbReference>
<sequence>MAVTPKFDTLKPLPARRHSLDVVSGRRTSRASFSMKRTNEWVLTTDVPSDLVVEAGGMNFSLHKFPLVARSGRIRKLVPNLVDNENPNLLRLTDVPGGAEAFDLAAKFCYGINFEITTSNVAVLRCAAEYLEMTEPYGENNLVARTETFLSEVVLQSLADSIAVLHNCENLLPLAEDLGIVSKCIESAATKACREQNTNAIGRSELGGSGRSENFKLSSSSNFSHASKVPMADWWAEDLAVLRIDLYQRLLAAMRTKGLRVESIGGALMHFAHRSLKGFNRKQNGRSDLKPPKMKVHDTSTAMEHEQRILVETIVSLLPPEKNTASCSFLFGLLRTAIMLDTTLACRLDLEKRIGMQLEQATLDDLLIPSFSYTGDTLFDNDIVHRIVVNFLQQDDSDDLQVAHTMYDSDNGGSLSQSAMMKVAKLVDSYLAEIAPDANLKLSKFLALAEILPDYARVVDDGLYRAIDIYLKAHPALSEVDRKKLCKLMDCQKLSQEACTHAAQNERLPVQVVVQVLYFEQLRMRNALAAGAFADATDTGGGNYQHRLGNENLSAAHSPKDSYSLIRRENRELKLELARMRMRLTDLENDHALMKQDMQEKPVKSSKSTVGRKLSRLNPFARRDSKDLSSSNGSANPVQVTESNSRSGFGRRPRRHSIS</sequence>
<dbReference type="EnsemblPlants" id="Pp3c1_17370V3.2">
    <property type="protein sequence ID" value="Pp3c1_17370V3.2"/>
    <property type="gene ID" value="Pp3c1_17370"/>
</dbReference>
<dbReference type="GeneID" id="112280344"/>
<dbReference type="Pfam" id="PF03000">
    <property type="entry name" value="NPH3"/>
    <property type="match status" value="1"/>
</dbReference>
<dbReference type="Gramene" id="Pp3c1_17370V3.4">
    <property type="protein sequence ID" value="Pp3c1_17370V3.4"/>
    <property type="gene ID" value="Pp3c1_17370"/>
</dbReference>
<dbReference type="InterPro" id="IPR043454">
    <property type="entry name" value="NPH3/RPT2-like"/>
</dbReference>
<dbReference type="PANTHER" id="PTHR32370">
    <property type="entry name" value="OS12G0117600 PROTEIN"/>
    <property type="match status" value="1"/>
</dbReference>
<gene>
    <name evidence="7" type="primary">LOC112280344</name>
    <name evidence="6" type="ORF">PHYPA_000764</name>
</gene>
<keyword evidence="8" id="KW-1185">Reference proteome</keyword>
<evidence type="ECO:0000313" key="8">
    <source>
        <dbReference type="Proteomes" id="UP000006727"/>
    </source>
</evidence>
<evidence type="ECO:0008006" key="9">
    <source>
        <dbReference type="Google" id="ProtNLM"/>
    </source>
</evidence>
<dbReference type="EnsemblPlants" id="Pp3c1_17370V3.1">
    <property type="protein sequence ID" value="Pp3c1_17370V3.1"/>
    <property type="gene ID" value="Pp3c1_17370"/>
</dbReference>
<organism evidence="6">
    <name type="scientific">Physcomitrium patens</name>
    <name type="common">Spreading-leaved earth moss</name>
    <name type="synonym">Physcomitrella patens</name>
    <dbReference type="NCBI Taxonomy" id="3218"/>
    <lineage>
        <taxon>Eukaryota</taxon>
        <taxon>Viridiplantae</taxon>
        <taxon>Streptophyta</taxon>
        <taxon>Embryophyta</taxon>
        <taxon>Bryophyta</taxon>
        <taxon>Bryophytina</taxon>
        <taxon>Bryopsida</taxon>
        <taxon>Funariidae</taxon>
        <taxon>Funariales</taxon>
        <taxon>Funariaceae</taxon>
        <taxon>Physcomitrium</taxon>
    </lineage>
</organism>
<feature type="compositionally biased region" description="Basic residues" evidence="3">
    <location>
        <begin position="649"/>
        <end position="659"/>
    </location>
</feature>
<dbReference type="EnsemblPlants" id="Pp3c1_17370V3.3">
    <property type="protein sequence ID" value="Pp3c1_17370V3.3"/>
    <property type="gene ID" value="Pp3c1_17370"/>
</dbReference>
<feature type="compositionally biased region" description="Polar residues" evidence="3">
    <location>
        <begin position="628"/>
        <end position="647"/>
    </location>
</feature>
<keyword evidence="2" id="KW-0833">Ubl conjugation pathway</keyword>
<evidence type="ECO:0000256" key="2">
    <source>
        <dbReference type="ARBA" id="ARBA00022786"/>
    </source>
</evidence>
<protein>
    <recommendedName>
        <fullName evidence="9">NPH3 domain-containing protein</fullName>
    </recommendedName>
</protein>
<evidence type="ECO:0000256" key="1">
    <source>
        <dbReference type="ARBA" id="ARBA00004906"/>
    </source>
</evidence>
<dbReference type="EnsemblPlants" id="Pp3c1_17370V3.5">
    <property type="protein sequence ID" value="Pp3c1_17370V3.5"/>
    <property type="gene ID" value="Pp3c1_17370"/>
</dbReference>
<comment type="pathway">
    <text evidence="1">Protein modification; protein ubiquitination.</text>
</comment>
<dbReference type="RefSeq" id="XP_024371514.1">
    <property type="nucleotide sequence ID" value="XM_024515746.2"/>
</dbReference>
<dbReference type="PROSITE" id="PS50097">
    <property type="entry name" value="BTB"/>
    <property type="match status" value="1"/>
</dbReference>
<dbReference type="EMBL" id="ABEU02000001">
    <property type="protein sequence ID" value="PNR62340.1"/>
    <property type="molecule type" value="Genomic_DNA"/>
</dbReference>
<dbReference type="Proteomes" id="UP000006727">
    <property type="component" value="Chromosome 1"/>
</dbReference>
<dbReference type="Gramene" id="Pp3c1_17370V3.3">
    <property type="protein sequence ID" value="Pp3c1_17370V3.3"/>
    <property type="gene ID" value="Pp3c1_17370"/>
</dbReference>
<evidence type="ECO:0000259" key="4">
    <source>
        <dbReference type="PROSITE" id="PS50097"/>
    </source>
</evidence>
<dbReference type="FunCoup" id="A0A2K1L8H6">
    <property type="interactions" value="43"/>
</dbReference>
<dbReference type="Gramene" id="Pp3c1_17370V3.1">
    <property type="protein sequence ID" value="Pp3c1_17370V3.1"/>
    <property type="gene ID" value="Pp3c1_17370"/>
</dbReference>
<dbReference type="InterPro" id="IPR000210">
    <property type="entry name" value="BTB/POZ_dom"/>
</dbReference>
<evidence type="ECO:0000313" key="6">
    <source>
        <dbReference type="EMBL" id="PNR62340.1"/>
    </source>
</evidence>
<dbReference type="EnsemblPlants" id="Pp3c1_17370V3.4">
    <property type="protein sequence ID" value="Pp3c1_17370V3.4"/>
    <property type="gene ID" value="Pp3c1_17370"/>
</dbReference>
<dbReference type="InterPro" id="IPR011333">
    <property type="entry name" value="SKP1/BTB/POZ_sf"/>
</dbReference>
<feature type="domain" description="BTB" evidence="4">
    <location>
        <begin position="49"/>
        <end position="118"/>
    </location>
</feature>
<evidence type="ECO:0000313" key="7">
    <source>
        <dbReference type="EnsemblPlants" id="Pp3c1_17370V3.1"/>
    </source>
</evidence>
<dbReference type="Gramene" id="Pp3c1_17370V3.5">
    <property type="protein sequence ID" value="Pp3c1_17370V3.5"/>
    <property type="gene ID" value="Pp3c1_17370"/>
</dbReference>
<reference evidence="6 8" key="2">
    <citation type="journal article" date="2018" name="Plant J.">
        <title>The Physcomitrella patens chromosome-scale assembly reveals moss genome structure and evolution.</title>
        <authorList>
            <person name="Lang D."/>
            <person name="Ullrich K.K."/>
            <person name="Murat F."/>
            <person name="Fuchs J."/>
            <person name="Jenkins J."/>
            <person name="Haas F.B."/>
            <person name="Piednoel M."/>
            <person name="Gundlach H."/>
            <person name="Van Bel M."/>
            <person name="Meyberg R."/>
            <person name="Vives C."/>
            <person name="Morata J."/>
            <person name="Symeonidi A."/>
            <person name="Hiss M."/>
            <person name="Muchero W."/>
            <person name="Kamisugi Y."/>
            <person name="Saleh O."/>
            <person name="Blanc G."/>
            <person name="Decker E.L."/>
            <person name="van Gessel N."/>
            <person name="Grimwood J."/>
            <person name="Hayes R.D."/>
            <person name="Graham S.W."/>
            <person name="Gunter L.E."/>
            <person name="McDaniel S.F."/>
            <person name="Hoernstein S.N.W."/>
            <person name="Larsson A."/>
            <person name="Li F.W."/>
            <person name="Perroud P.F."/>
            <person name="Phillips J."/>
            <person name="Ranjan P."/>
            <person name="Rokshar D.S."/>
            <person name="Rothfels C.J."/>
            <person name="Schneider L."/>
            <person name="Shu S."/>
            <person name="Stevenson D.W."/>
            <person name="Thummler F."/>
            <person name="Tillich M."/>
            <person name="Villarreal Aguilar J.C."/>
            <person name="Widiez T."/>
            <person name="Wong G.K."/>
            <person name="Wymore A."/>
            <person name="Zhang Y."/>
            <person name="Zimmer A.D."/>
            <person name="Quatrano R.S."/>
            <person name="Mayer K.F.X."/>
            <person name="Goodstein D."/>
            <person name="Casacuberta J.M."/>
            <person name="Vandepoele K."/>
            <person name="Reski R."/>
            <person name="Cuming A.C."/>
            <person name="Tuskan G.A."/>
            <person name="Maumus F."/>
            <person name="Salse J."/>
            <person name="Schmutz J."/>
            <person name="Rensing S.A."/>
        </authorList>
    </citation>
    <scope>NUCLEOTIDE SEQUENCE [LARGE SCALE GENOMIC DNA]</scope>
    <source>
        <strain evidence="7 8">cv. Gransden 2004</strain>
    </source>
</reference>
<dbReference type="Gramene" id="Pp3c1_17370V3.2">
    <property type="protein sequence ID" value="Pp3c1_17370V3.2"/>
    <property type="gene ID" value="Pp3c1_17370"/>
</dbReference>
<dbReference type="STRING" id="3218.A0A2K1L8H6"/>
<dbReference type="Gene3D" id="3.30.710.10">
    <property type="entry name" value="Potassium Channel Kv1.1, Chain A"/>
    <property type="match status" value="1"/>
</dbReference>
<evidence type="ECO:0000259" key="5">
    <source>
        <dbReference type="PROSITE" id="PS51649"/>
    </source>
</evidence>
<dbReference type="Pfam" id="PF00651">
    <property type="entry name" value="BTB"/>
    <property type="match status" value="1"/>
</dbReference>
<dbReference type="UniPathway" id="UPA00143"/>
<name>A0A2K1L8H6_PHYPA</name>
<dbReference type="InterPro" id="IPR027356">
    <property type="entry name" value="NPH3_dom"/>
</dbReference>
<dbReference type="KEGG" id="ppp:112280344"/>
<accession>A0A2K1L8H6</accession>
<feature type="region of interest" description="Disordered" evidence="3">
    <location>
        <begin position="594"/>
        <end position="659"/>
    </location>
</feature>
<dbReference type="OrthoDB" id="624345at2759"/>
<proteinExistence type="predicted"/>
<dbReference type="SUPFAM" id="SSF54695">
    <property type="entry name" value="POZ domain"/>
    <property type="match status" value="1"/>
</dbReference>